<organism evidence="3 4">
    <name type="scientific">Oceanipulchritudo coccoides</name>
    <dbReference type="NCBI Taxonomy" id="2706888"/>
    <lineage>
        <taxon>Bacteria</taxon>
        <taxon>Pseudomonadati</taxon>
        <taxon>Verrucomicrobiota</taxon>
        <taxon>Opitutia</taxon>
        <taxon>Puniceicoccales</taxon>
        <taxon>Oceanipulchritudinaceae</taxon>
        <taxon>Oceanipulchritudo</taxon>
    </lineage>
</organism>
<dbReference type="Proteomes" id="UP000478417">
    <property type="component" value="Unassembled WGS sequence"/>
</dbReference>
<evidence type="ECO:0008006" key="5">
    <source>
        <dbReference type="Google" id="ProtNLM"/>
    </source>
</evidence>
<feature type="region of interest" description="Disordered" evidence="1">
    <location>
        <begin position="225"/>
        <end position="247"/>
    </location>
</feature>
<feature type="chain" id="PRO_5025691701" description="SGNH hydrolase-type esterase domain-containing protein" evidence="2">
    <location>
        <begin position="23"/>
        <end position="990"/>
    </location>
</feature>
<dbReference type="GO" id="GO:0016788">
    <property type="term" value="F:hydrolase activity, acting on ester bonds"/>
    <property type="evidence" value="ECO:0007669"/>
    <property type="project" value="UniProtKB-ARBA"/>
</dbReference>
<evidence type="ECO:0000313" key="3">
    <source>
        <dbReference type="EMBL" id="NDV62796.1"/>
    </source>
</evidence>
<keyword evidence="4" id="KW-1185">Reference proteome</keyword>
<dbReference type="SUPFAM" id="SSF52266">
    <property type="entry name" value="SGNH hydrolase"/>
    <property type="match status" value="1"/>
</dbReference>
<dbReference type="RefSeq" id="WP_163965305.1">
    <property type="nucleotide sequence ID" value="NZ_JAAGNX010000002.1"/>
</dbReference>
<gene>
    <name evidence="3" type="ORF">G0Q06_10070</name>
</gene>
<name>A0A6B2M312_9BACT</name>
<evidence type="ECO:0000256" key="1">
    <source>
        <dbReference type="SAM" id="MobiDB-lite"/>
    </source>
</evidence>
<dbReference type="InterPro" id="IPR036514">
    <property type="entry name" value="SGNH_hydro_sf"/>
</dbReference>
<accession>A0A6B2M312</accession>
<feature type="signal peptide" evidence="2">
    <location>
        <begin position="1"/>
        <end position="22"/>
    </location>
</feature>
<keyword evidence="2" id="KW-0732">Signal</keyword>
<evidence type="ECO:0000256" key="2">
    <source>
        <dbReference type="SAM" id="SignalP"/>
    </source>
</evidence>
<sequence length="990" mass="106531">MNPMIFRLPLALVLFSAATLQAETVLLDFGNSDSFRGISVPDPDENGNYWNSVKPGAFFSNLVDVTNTVTDIDFGPGSHGTDSYNGPAGPTDGGITEIMLLTLDIDKVALGNLGVAEAAIDFHVGKLGDASGYFQLQGLDSASQYTLTFFCSHKYNASDITRINVYDDADRLNLIASGEVQVGSGAVHNTRDLIVLADLTPSSSGIFYLEFGGADGANSGYISSLEISTEGGGGGPDPDPDPEPDEGIKLVVAGSSVPAGFAASLAGSYRHDYDQENDTGKDYWDYSYGIYGYAGRLRLALTAPEKPQVPGGSTTDWEFVNVSVPGDNTTLVNNRFDPDVTRQYAAPKVTHAEPEYVIIALSLANEGLVFTSNPQSVFDSFKNGMQNLIQKCEDQGYYPVITYVYPHADYTPEKYEYVKQMNLLMNSWGVTAINLLGAIDNGMGQWADGFVYDPGHPNFQGHEEMYLSIPPTLFDAIHFDGKREVPSYPVEEEFLQLVSDGETAENLTFTPGDKMRSYTNSFKLRTESAGTVAAVRAKYEPLFLVDFGPSNDDDGRATASPDALGQHWNNWRASEGGTTVPVGALLENLTLYDGSASSIGLETVTAFGGTNGIVNGGLTTPDPELLGHFAVATATEDYFYSTGTSTLRITGLDPEKQYTFRFFGTRASNDLRETRYRVTGTTSEINFSPYADIVTSGVGLGSDGVYNGNDSGIGLVSGITPRSNGEVFVEILPDAGGFAYLGAMEVSVDTAVDRYATVEVRSGEIAYVSADGREMTAPVDVADNEWHDIALAHRYAQQQTLLFVDGVEVAMLRENLEPDQFVLGGNNLASAPASADVQDWAVYRAAWNEDEAAAQAAGTLQHASMEILAPLSDSSFVNGQPVENRAQSRSEAVYNGAGVTVSESFWKDVPADPSVPGAKGTGIGPINDAAWPFVYHYGPAHGWLAVHEDGVSSKDGFYAYSFTTASWIWTSDSIGGWYFDLTDLDWYAFN</sequence>
<protein>
    <recommendedName>
        <fullName evidence="5">SGNH hydrolase-type esterase domain-containing protein</fullName>
    </recommendedName>
</protein>
<reference evidence="3 4" key="1">
    <citation type="submission" date="2020-02" db="EMBL/GenBank/DDBJ databases">
        <title>Albibacoteraceae fam. nov., the first described family within the subdivision 4 Verrucomicrobia.</title>
        <authorList>
            <person name="Xi F."/>
        </authorList>
    </citation>
    <scope>NUCLEOTIDE SEQUENCE [LARGE SCALE GENOMIC DNA]</scope>
    <source>
        <strain evidence="3 4">CK1056</strain>
    </source>
</reference>
<dbReference type="SUPFAM" id="SSF49899">
    <property type="entry name" value="Concanavalin A-like lectins/glucanases"/>
    <property type="match status" value="1"/>
</dbReference>
<dbReference type="InterPro" id="IPR013320">
    <property type="entry name" value="ConA-like_dom_sf"/>
</dbReference>
<evidence type="ECO:0000313" key="4">
    <source>
        <dbReference type="Proteomes" id="UP000478417"/>
    </source>
</evidence>
<dbReference type="Gene3D" id="2.60.120.200">
    <property type="match status" value="1"/>
</dbReference>
<dbReference type="EMBL" id="JAAGNX010000002">
    <property type="protein sequence ID" value="NDV62796.1"/>
    <property type="molecule type" value="Genomic_DNA"/>
</dbReference>
<dbReference type="Gene3D" id="3.40.50.1110">
    <property type="entry name" value="SGNH hydrolase"/>
    <property type="match status" value="1"/>
</dbReference>
<comment type="caution">
    <text evidence="3">The sequence shown here is derived from an EMBL/GenBank/DDBJ whole genome shotgun (WGS) entry which is preliminary data.</text>
</comment>
<proteinExistence type="predicted"/>
<dbReference type="AlphaFoldDB" id="A0A6B2M312"/>